<comment type="caution">
    <text evidence="1">The sequence shown here is derived from an EMBL/GenBank/DDBJ whole genome shotgun (WGS) entry which is preliminary data.</text>
</comment>
<dbReference type="EMBL" id="LVXG01000034">
    <property type="protein sequence ID" value="OQP44737.1"/>
    <property type="molecule type" value="Genomic_DNA"/>
</dbReference>
<evidence type="ECO:0000313" key="1">
    <source>
        <dbReference type="EMBL" id="OQP44737.1"/>
    </source>
</evidence>
<organism evidence="1 2">
    <name type="scientific">Niastella yeongjuensis</name>
    <dbReference type="NCBI Taxonomy" id="354355"/>
    <lineage>
        <taxon>Bacteria</taxon>
        <taxon>Pseudomonadati</taxon>
        <taxon>Bacteroidota</taxon>
        <taxon>Chitinophagia</taxon>
        <taxon>Chitinophagales</taxon>
        <taxon>Chitinophagaceae</taxon>
        <taxon>Niastella</taxon>
    </lineage>
</organism>
<reference evidence="2" key="1">
    <citation type="submission" date="2016-04" db="EMBL/GenBank/DDBJ databases">
        <authorList>
            <person name="Chen L."/>
            <person name="Zhuang W."/>
            <person name="Wang G."/>
        </authorList>
    </citation>
    <scope>NUCLEOTIDE SEQUENCE [LARGE SCALE GENOMIC DNA]</scope>
    <source>
        <strain evidence="2">17621</strain>
    </source>
</reference>
<name>A0A1V9EF16_9BACT</name>
<evidence type="ECO:0000313" key="2">
    <source>
        <dbReference type="Proteomes" id="UP000192610"/>
    </source>
</evidence>
<gene>
    <name evidence="1" type="ORF">A4H97_10260</name>
</gene>
<dbReference type="AlphaFoldDB" id="A0A1V9EF16"/>
<protein>
    <submittedName>
        <fullName evidence="1">Uncharacterized protein</fullName>
    </submittedName>
</protein>
<keyword evidence="2" id="KW-1185">Reference proteome</keyword>
<dbReference type="Proteomes" id="UP000192610">
    <property type="component" value="Unassembled WGS sequence"/>
</dbReference>
<proteinExistence type="predicted"/>
<sequence length="71" mass="8695">MESPKWPYKFLNIDTRIRKGQEQADSLIIFFSKEVNIKFVEVNIQARFKEHRKFKKAEIWVDYKRIGTYIK</sequence>
<accession>A0A1V9EF16</accession>